<name>A0A1Q9BRL4_SYMMI</name>
<evidence type="ECO:0000313" key="3">
    <source>
        <dbReference type="Proteomes" id="UP000186817"/>
    </source>
</evidence>
<feature type="region of interest" description="Disordered" evidence="1">
    <location>
        <begin position="288"/>
        <end position="340"/>
    </location>
</feature>
<proteinExistence type="predicted"/>
<sequence length="375" mass="40036">MAQAHSGRSPIVQWATAKLCAAAIWFIARSVLNRLVHALKRNSLPATLVELVGGEATFAVKGRRSQVMHKVWVRLDSKQSACGCKAYLQEGACGHCDAAVQGGRSDGSASCLSGLLNRGGSSPGPPAATTTAVAVPAPARSRDRVLLRAYSFDASPVLEALESACARGVVADASQCAKTKQQWQSLKRVATAGVSVRLAAGHSVRDAYLSDGPSLMVVGETTADLIVGSLNWSTSSKANSECGLHLTVASGAPVVVDFIRDFESVFAGLRPGRPPRQPPELCDRRQSLVDNSDRASLDRKEHGRSQSRRHSGPGANVACADVRDPIHNPASERPGVGRRRTDRLEHVAEVVAPRGRKPEWRRAIRFITRRANAQV</sequence>
<dbReference type="AlphaFoldDB" id="A0A1Q9BRL4"/>
<evidence type="ECO:0000313" key="2">
    <source>
        <dbReference type="EMBL" id="OLP73332.1"/>
    </source>
</evidence>
<dbReference type="Proteomes" id="UP000186817">
    <property type="component" value="Unassembled WGS sequence"/>
</dbReference>
<organism evidence="2 3">
    <name type="scientific">Symbiodinium microadriaticum</name>
    <name type="common">Dinoflagellate</name>
    <name type="synonym">Zooxanthella microadriatica</name>
    <dbReference type="NCBI Taxonomy" id="2951"/>
    <lineage>
        <taxon>Eukaryota</taxon>
        <taxon>Sar</taxon>
        <taxon>Alveolata</taxon>
        <taxon>Dinophyceae</taxon>
        <taxon>Suessiales</taxon>
        <taxon>Symbiodiniaceae</taxon>
        <taxon>Symbiodinium</taxon>
    </lineage>
</organism>
<dbReference type="OrthoDB" id="443141at2759"/>
<evidence type="ECO:0000256" key="1">
    <source>
        <dbReference type="SAM" id="MobiDB-lite"/>
    </source>
</evidence>
<keyword evidence="3" id="KW-1185">Reference proteome</keyword>
<reference evidence="2 3" key="1">
    <citation type="submission" date="2016-02" db="EMBL/GenBank/DDBJ databases">
        <title>Genome analysis of coral dinoflagellate symbionts highlights evolutionary adaptations to a symbiotic lifestyle.</title>
        <authorList>
            <person name="Aranda M."/>
            <person name="Li Y."/>
            <person name="Liew Y.J."/>
            <person name="Baumgarten S."/>
            <person name="Simakov O."/>
            <person name="Wilson M."/>
            <person name="Piel J."/>
            <person name="Ashoor H."/>
            <person name="Bougouffa S."/>
            <person name="Bajic V.B."/>
            <person name="Ryu T."/>
            <person name="Ravasi T."/>
            <person name="Bayer T."/>
            <person name="Micklem G."/>
            <person name="Kim H."/>
            <person name="Bhak J."/>
            <person name="Lajeunesse T.C."/>
            <person name="Voolstra C.R."/>
        </authorList>
    </citation>
    <scope>NUCLEOTIDE SEQUENCE [LARGE SCALE GENOMIC DNA]</scope>
    <source>
        <strain evidence="2 3">CCMP2467</strain>
    </source>
</reference>
<comment type="caution">
    <text evidence="2">The sequence shown here is derived from an EMBL/GenBank/DDBJ whole genome shotgun (WGS) entry which is preliminary data.</text>
</comment>
<protein>
    <recommendedName>
        <fullName evidence="4">Phospholipase D-like domain-containing protein</fullName>
    </recommendedName>
</protein>
<accession>A0A1Q9BRL4</accession>
<dbReference type="EMBL" id="LSRX01005740">
    <property type="protein sequence ID" value="OLP73332.1"/>
    <property type="molecule type" value="Genomic_DNA"/>
</dbReference>
<evidence type="ECO:0008006" key="4">
    <source>
        <dbReference type="Google" id="ProtNLM"/>
    </source>
</evidence>
<dbReference type="Gene3D" id="3.30.870.10">
    <property type="entry name" value="Endonuclease Chain A"/>
    <property type="match status" value="1"/>
</dbReference>
<gene>
    <name evidence="2" type="ORF">AK812_SmicGene47460</name>
</gene>
<feature type="compositionally biased region" description="Basic and acidic residues" evidence="1">
    <location>
        <begin position="288"/>
        <end position="304"/>
    </location>
</feature>